<evidence type="ECO:0000256" key="5">
    <source>
        <dbReference type="SAM" id="SignalP"/>
    </source>
</evidence>
<name>A0A6I3W8C6_9PSED</name>
<dbReference type="InterPro" id="IPR036937">
    <property type="entry name" value="Adhesion_dom_fimbrial_sf"/>
</dbReference>
<dbReference type="Pfam" id="PF00419">
    <property type="entry name" value="Fimbrial"/>
    <property type="match status" value="1"/>
</dbReference>
<comment type="caution">
    <text evidence="7">The sequence shown here is derived from an EMBL/GenBank/DDBJ whole genome shotgun (WGS) entry which is preliminary data.</text>
</comment>
<keyword evidence="3 5" id="KW-0732">Signal</keyword>
<dbReference type="InterPro" id="IPR008966">
    <property type="entry name" value="Adhesion_dom_sf"/>
</dbReference>
<evidence type="ECO:0000256" key="4">
    <source>
        <dbReference type="ARBA" id="ARBA00023263"/>
    </source>
</evidence>
<proteinExistence type="inferred from homology"/>
<dbReference type="PANTHER" id="PTHR33420">
    <property type="entry name" value="FIMBRIAL SUBUNIT ELFA-RELATED"/>
    <property type="match status" value="1"/>
</dbReference>
<dbReference type="InterPro" id="IPR050263">
    <property type="entry name" value="Bact_Fimbrial_Adh_Pro"/>
</dbReference>
<evidence type="ECO:0000256" key="3">
    <source>
        <dbReference type="ARBA" id="ARBA00022729"/>
    </source>
</evidence>
<comment type="similarity">
    <text evidence="2">Belongs to the fimbrial protein family.</text>
</comment>
<gene>
    <name evidence="7" type="ORF">GNF76_19195</name>
</gene>
<dbReference type="InterPro" id="IPR000259">
    <property type="entry name" value="Adhesion_dom_fimbrial"/>
</dbReference>
<reference evidence="7 8" key="1">
    <citation type="submission" date="2019-11" db="EMBL/GenBank/DDBJ databases">
        <title>Pseudomonas karstica sp. nov. and Pseudomonas spelaei sp. nov. from karst caves.</title>
        <authorList>
            <person name="Zeman M."/>
        </authorList>
    </citation>
    <scope>NUCLEOTIDE SEQUENCE [LARGE SCALE GENOMIC DNA]</scope>
    <source>
        <strain evidence="7 8">CCM 7893</strain>
    </source>
</reference>
<dbReference type="SUPFAM" id="SSF49401">
    <property type="entry name" value="Bacterial adhesins"/>
    <property type="match status" value="1"/>
</dbReference>
<dbReference type="PANTHER" id="PTHR33420:SF3">
    <property type="entry name" value="FIMBRIAL SUBUNIT ELFA"/>
    <property type="match status" value="1"/>
</dbReference>
<evidence type="ECO:0000259" key="6">
    <source>
        <dbReference type="Pfam" id="PF00419"/>
    </source>
</evidence>
<sequence>MLFYRNLIFPMTALLLCSSGAQALCRVKLVPGLQHINFTPPASLTIPRDTPNGTVLYSEKQQLQYTEYVCDTDSPVGLIVDSSRGEQPASGNEFPLGTDGLAVRFSTLQLGYHDAAHLVPKGTRSNWGPEVIEVIKRGNLSSASTIKPGRLATYVFGEAVVFTLNLNNSINIVAASCEIPDISVEMGSYTRSDFDSVNGSTSKPTSFNIKLNNCPPGITKVSYKLMPSTNTIDYRNGVFKLSPDSTAKDIALQIKKPDDTPVVLKDYQHFNGYDTNGGNFEIPLTARYYRLGKEPIKAGSANGELTVVMEYL</sequence>
<dbReference type="GO" id="GO:0043709">
    <property type="term" value="P:cell adhesion involved in single-species biofilm formation"/>
    <property type="evidence" value="ECO:0007669"/>
    <property type="project" value="TreeGrafter"/>
</dbReference>
<keyword evidence="8" id="KW-1185">Reference proteome</keyword>
<feature type="chain" id="PRO_5026024759" evidence="5">
    <location>
        <begin position="24"/>
        <end position="312"/>
    </location>
</feature>
<accession>A0A6I3W8C6</accession>
<feature type="signal peptide" evidence="5">
    <location>
        <begin position="1"/>
        <end position="23"/>
    </location>
</feature>
<dbReference type="Proteomes" id="UP000438196">
    <property type="component" value="Unassembled WGS sequence"/>
</dbReference>
<evidence type="ECO:0000313" key="8">
    <source>
        <dbReference type="Proteomes" id="UP000438196"/>
    </source>
</evidence>
<dbReference type="Gene3D" id="2.60.40.3310">
    <property type="match status" value="1"/>
</dbReference>
<evidence type="ECO:0000313" key="7">
    <source>
        <dbReference type="EMBL" id="MUF06485.1"/>
    </source>
</evidence>
<evidence type="ECO:0000256" key="2">
    <source>
        <dbReference type="ARBA" id="ARBA00006671"/>
    </source>
</evidence>
<dbReference type="OrthoDB" id="6052505at2"/>
<organism evidence="7 8">
    <name type="scientific">Pseudomonas spelaei</name>
    <dbReference type="NCBI Taxonomy" id="1055469"/>
    <lineage>
        <taxon>Bacteria</taxon>
        <taxon>Pseudomonadati</taxon>
        <taxon>Pseudomonadota</taxon>
        <taxon>Gammaproteobacteria</taxon>
        <taxon>Pseudomonadales</taxon>
        <taxon>Pseudomonadaceae</taxon>
        <taxon>Pseudomonas</taxon>
    </lineage>
</organism>
<protein>
    <submittedName>
        <fullName evidence="7">Fimbrial protein</fullName>
    </submittedName>
</protein>
<keyword evidence="4" id="KW-0281">Fimbrium</keyword>
<dbReference type="EMBL" id="WNNK01000017">
    <property type="protein sequence ID" value="MUF06485.1"/>
    <property type="molecule type" value="Genomic_DNA"/>
</dbReference>
<dbReference type="Gene3D" id="2.60.40.1090">
    <property type="entry name" value="Fimbrial-type adhesion domain"/>
    <property type="match status" value="1"/>
</dbReference>
<dbReference type="AlphaFoldDB" id="A0A6I3W8C6"/>
<comment type="subcellular location">
    <subcellularLocation>
        <location evidence="1">Fimbrium</location>
    </subcellularLocation>
</comment>
<dbReference type="GO" id="GO:0009289">
    <property type="term" value="C:pilus"/>
    <property type="evidence" value="ECO:0007669"/>
    <property type="project" value="UniProtKB-SubCell"/>
</dbReference>
<feature type="domain" description="Fimbrial-type adhesion" evidence="6">
    <location>
        <begin position="170"/>
        <end position="311"/>
    </location>
</feature>
<evidence type="ECO:0000256" key="1">
    <source>
        <dbReference type="ARBA" id="ARBA00004561"/>
    </source>
</evidence>